<dbReference type="AlphaFoldDB" id="A0A423MUJ2"/>
<accession>A0A423MUJ2</accession>
<evidence type="ECO:0000313" key="2">
    <source>
        <dbReference type="Proteomes" id="UP000283650"/>
    </source>
</evidence>
<gene>
    <name evidence="1" type="ORF">BK672_26710</name>
</gene>
<dbReference type="Proteomes" id="UP000283650">
    <property type="component" value="Unassembled WGS sequence"/>
</dbReference>
<sequence length="125" mass="14860">MLRGAENSEMLREYYEILVTPEAKHALLYMIGWASTLKGYDCFPSSHGYIKDFRFLREDDCDFAFIPNQKWMLFYFRKPCLRLQKFSREEIFGRIPDVKENANGEFTVRLKSMSDVMRLASYIES</sequence>
<reference evidence="1 2" key="1">
    <citation type="submission" date="2016-10" db="EMBL/GenBank/DDBJ databases">
        <title>Comparative genome analysis of multiple Pseudomonas spp. focuses on biocontrol and plant growth promoting traits.</title>
        <authorList>
            <person name="Tao X.-Y."/>
            <person name="Taylor C.G."/>
        </authorList>
    </citation>
    <scope>NUCLEOTIDE SEQUENCE [LARGE SCALE GENOMIC DNA]</scope>
    <source>
        <strain evidence="1 2">2F9</strain>
    </source>
</reference>
<dbReference type="RefSeq" id="WP_095111967.1">
    <property type="nucleotide sequence ID" value="NZ_MOBY01000032.1"/>
</dbReference>
<comment type="caution">
    <text evidence="1">The sequence shown here is derived from an EMBL/GenBank/DDBJ whole genome shotgun (WGS) entry which is preliminary data.</text>
</comment>
<name>A0A423MUJ2_PSEFL</name>
<organism evidence="1 2">
    <name type="scientific">Pseudomonas fluorescens</name>
    <dbReference type="NCBI Taxonomy" id="294"/>
    <lineage>
        <taxon>Bacteria</taxon>
        <taxon>Pseudomonadati</taxon>
        <taxon>Pseudomonadota</taxon>
        <taxon>Gammaproteobacteria</taxon>
        <taxon>Pseudomonadales</taxon>
        <taxon>Pseudomonadaceae</taxon>
        <taxon>Pseudomonas</taxon>
    </lineage>
</organism>
<protein>
    <recommendedName>
        <fullName evidence="3">YdhG-like domain-containing protein</fullName>
    </recommendedName>
</protein>
<proteinExistence type="predicted"/>
<evidence type="ECO:0008006" key="3">
    <source>
        <dbReference type="Google" id="ProtNLM"/>
    </source>
</evidence>
<evidence type="ECO:0000313" key="1">
    <source>
        <dbReference type="EMBL" id="RON89072.1"/>
    </source>
</evidence>
<dbReference type="EMBL" id="MOBY01000032">
    <property type="protein sequence ID" value="RON89072.1"/>
    <property type="molecule type" value="Genomic_DNA"/>
</dbReference>